<evidence type="ECO:0000313" key="3">
    <source>
        <dbReference type="Proteomes" id="UP001501845"/>
    </source>
</evidence>
<evidence type="ECO:0000256" key="1">
    <source>
        <dbReference type="SAM" id="Phobius"/>
    </source>
</evidence>
<gene>
    <name evidence="2" type="ORF">GCM10022285_66620</name>
</gene>
<dbReference type="EMBL" id="BAABBU010000038">
    <property type="protein sequence ID" value="GAA4153186.1"/>
    <property type="molecule type" value="Genomic_DNA"/>
</dbReference>
<accession>A0ABP7ZC71</accession>
<evidence type="ECO:0008006" key="4">
    <source>
        <dbReference type="Google" id="ProtNLM"/>
    </source>
</evidence>
<keyword evidence="1" id="KW-1133">Transmembrane helix</keyword>
<reference evidence="3" key="1">
    <citation type="journal article" date="2019" name="Int. J. Syst. Evol. Microbiol.">
        <title>The Global Catalogue of Microorganisms (GCM) 10K type strain sequencing project: providing services to taxonomists for standard genome sequencing and annotation.</title>
        <authorList>
            <consortium name="The Broad Institute Genomics Platform"/>
            <consortium name="The Broad Institute Genome Sequencing Center for Infectious Disease"/>
            <person name="Wu L."/>
            <person name="Ma J."/>
        </authorList>
    </citation>
    <scope>NUCLEOTIDE SEQUENCE [LARGE SCALE GENOMIC DNA]</scope>
    <source>
        <strain evidence="3">JCM 17589</strain>
    </source>
</reference>
<proteinExistence type="predicted"/>
<organism evidence="2 3">
    <name type="scientific">Streptomyces tunisiensis</name>
    <dbReference type="NCBI Taxonomy" id="948699"/>
    <lineage>
        <taxon>Bacteria</taxon>
        <taxon>Bacillati</taxon>
        <taxon>Actinomycetota</taxon>
        <taxon>Actinomycetes</taxon>
        <taxon>Kitasatosporales</taxon>
        <taxon>Streptomycetaceae</taxon>
        <taxon>Streptomyces</taxon>
    </lineage>
</organism>
<keyword evidence="1" id="KW-0472">Membrane</keyword>
<comment type="caution">
    <text evidence="2">The sequence shown here is derived from an EMBL/GenBank/DDBJ whole genome shotgun (WGS) entry which is preliminary data.</text>
</comment>
<protein>
    <recommendedName>
        <fullName evidence="4">LPXTG cell wall anchor domain-containing protein</fullName>
    </recommendedName>
</protein>
<sequence>MDSLAFMPIKDSMLATIILGVIAVVGVAVGTMVRQRREAKKKGEG</sequence>
<dbReference type="RefSeq" id="WP_193782758.1">
    <property type="nucleotide sequence ID" value="NZ_BAABBU010000038.1"/>
</dbReference>
<dbReference type="Proteomes" id="UP001501845">
    <property type="component" value="Unassembled WGS sequence"/>
</dbReference>
<name>A0ABP7ZC71_9ACTN</name>
<evidence type="ECO:0000313" key="2">
    <source>
        <dbReference type="EMBL" id="GAA4153186.1"/>
    </source>
</evidence>
<feature type="transmembrane region" description="Helical" evidence="1">
    <location>
        <begin position="12"/>
        <end position="33"/>
    </location>
</feature>
<keyword evidence="3" id="KW-1185">Reference proteome</keyword>
<keyword evidence="1" id="KW-0812">Transmembrane</keyword>